<geneLocation type="plasmid" evidence="1 2">
    <name>A14S_lp28-4</name>
</geneLocation>
<accession>C0RCA8</accession>
<evidence type="ECO:0000313" key="1">
    <source>
        <dbReference type="EMBL" id="ACN53397.1"/>
    </source>
</evidence>
<dbReference type="Proteomes" id="UP000003481">
    <property type="component" value="Plasmid A14S_lp28-4"/>
</dbReference>
<sequence>MKVYYYRDCVLHFNFLQLIASAFTYKKRIYKSFRHWISGF</sequence>
<dbReference type="HOGENOM" id="CLU_3285888_0_0_12"/>
<name>C0RCA8_9SPIR</name>
<gene>
    <name evidence="1" type="ORF">BSPA14S_I0029</name>
</gene>
<organism evidence="1 2">
    <name type="scientific">Borreliella spielmanii A14S</name>
    <dbReference type="NCBI Taxonomy" id="498742"/>
    <lineage>
        <taxon>Bacteria</taxon>
        <taxon>Pseudomonadati</taxon>
        <taxon>Spirochaetota</taxon>
        <taxon>Spirochaetia</taxon>
        <taxon>Spirochaetales</taxon>
        <taxon>Borreliaceae</taxon>
        <taxon>Borreliella</taxon>
    </lineage>
</organism>
<keyword evidence="1" id="KW-0614">Plasmid</keyword>
<proteinExistence type="predicted"/>
<protein>
    <submittedName>
        <fullName evidence="1">Uncharacterized protein</fullName>
    </submittedName>
</protein>
<evidence type="ECO:0000313" key="2">
    <source>
        <dbReference type="Proteomes" id="UP000003481"/>
    </source>
</evidence>
<reference evidence="1 2" key="1">
    <citation type="journal article" date="2012" name="J. Bacteriol.">
        <title>Whole-Genome Sequences of Borrelia bissettii, Borrelia valaisiana, and Borrelia spielmanii.</title>
        <authorList>
            <person name="Schutzer S.E."/>
            <person name="Fraser-Liggett C.M."/>
            <person name="Qiu W.G."/>
            <person name="Kraiczy P."/>
            <person name="Mongodin E.F."/>
            <person name="Dunn J.J."/>
            <person name="Luft B.J."/>
            <person name="Casjens S.R."/>
        </authorList>
    </citation>
    <scope>NUCLEOTIDE SEQUENCE [LARGE SCALE GENOMIC DNA]</scope>
    <source>
        <strain evidence="1 2">A14S</strain>
        <plasmid evidence="1 2">A14S_lp28-4</plasmid>
    </source>
</reference>
<dbReference type="AlphaFoldDB" id="C0RCA8"/>
<dbReference type="EMBL" id="CP001470">
    <property type="protein sequence ID" value="ACN53397.1"/>
    <property type="molecule type" value="Genomic_DNA"/>
</dbReference>